<accession>A0A1I1TD33</accession>
<organism evidence="1 2">
    <name type="scientific">Streptomyces aidingensis</name>
    <dbReference type="NCBI Taxonomy" id="910347"/>
    <lineage>
        <taxon>Bacteria</taxon>
        <taxon>Bacillati</taxon>
        <taxon>Actinomycetota</taxon>
        <taxon>Actinomycetes</taxon>
        <taxon>Kitasatosporales</taxon>
        <taxon>Streptomycetaceae</taxon>
        <taxon>Streptomyces</taxon>
    </lineage>
</organism>
<dbReference type="RefSeq" id="WP_342747005.1">
    <property type="nucleotide sequence ID" value="NZ_FOLM01000019.1"/>
</dbReference>
<dbReference type="STRING" id="910347.SAMN05421773_11948"/>
<protein>
    <recommendedName>
        <fullName evidence="3">Phosphotransferase enzyme family protein</fullName>
    </recommendedName>
</protein>
<sequence length="133" mass="14173">MADTEEQPLTGGNVSAGVVRAGETVRRPAGPWTPAVHALLAHLHAVGFRGAPRPLGIDERGREVLSFAPGTVIWPGRSALVGNSPGLARVGRLIREFHDTVADFVPPAGARWQRLMPMEGSEIIARTRALLDS</sequence>
<evidence type="ECO:0000313" key="1">
    <source>
        <dbReference type="EMBL" id="SFD56512.1"/>
    </source>
</evidence>
<dbReference type="EMBL" id="FOLM01000019">
    <property type="protein sequence ID" value="SFD56512.1"/>
    <property type="molecule type" value="Genomic_DNA"/>
</dbReference>
<dbReference type="AlphaFoldDB" id="A0A1I1TD33"/>
<name>A0A1I1TD33_9ACTN</name>
<keyword evidence="2" id="KW-1185">Reference proteome</keyword>
<evidence type="ECO:0008006" key="3">
    <source>
        <dbReference type="Google" id="ProtNLM"/>
    </source>
</evidence>
<gene>
    <name evidence="1" type="ORF">SAMN05421773_11948</name>
</gene>
<reference evidence="1 2" key="1">
    <citation type="submission" date="2016-10" db="EMBL/GenBank/DDBJ databases">
        <authorList>
            <person name="de Groot N.N."/>
        </authorList>
    </citation>
    <scope>NUCLEOTIDE SEQUENCE [LARGE SCALE GENOMIC DNA]</scope>
    <source>
        <strain evidence="1 2">CGMCC 4.5739</strain>
    </source>
</reference>
<dbReference type="SUPFAM" id="SSF56112">
    <property type="entry name" value="Protein kinase-like (PK-like)"/>
    <property type="match status" value="1"/>
</dbReference>
<proteinExistence type="predicted"/>
<dbReference type="InterPro" id="IPR011009">
    <property type="entry name" value="Kinase-like_dom_sf"/>
</dbReference>
<evidence type="ECO:0000313" key="2">
    <source>
        <dbReference type="Proteomes" id="UP000199207"/>
    </source>
</evidence>
<dbReference type="Proteomes" id="UP000199207">
    <property type="component" value="Unassembled WGS sequence"/>
</dbReference>